<evidence type="ECO:0000313" key="2">
    <source>
        <dbReference type="Proteomes" id="UP001230207"/>
    </source>
</evidence>
<accession>A0ABU0BSF1</accession>
<keyword evidence="1" id="KW-0238">DNA-binding</keyword>
<evidence type="ECO:0000313" key="1">
    <source>
        <dbReference type="EMBL" id="MDQ0320571.1"/>
    </source>
</evidence>
<dbReference type="GO" id="GO:0003677">
    <property type="term" value="F:DNA binding"/>
    <property type="evidence" value="ECO:0007669"/>
    <property type="project" value="UniProtKB-KW"/>
</dbReference>
<dbReference type="RefSeq" id="WP_307230445.1">
    <property type="nucleotide sequence ID" value="NZ_JAUSVF010000001.1"/>
</dbReference>
<proteinExistence type="predicted"/>
<organism evidence="1 2">
    <name type="scientific">Pararhizobium capsulatum DSM 1112</name>
    <dbReference type="NCBI Taxonomy" id="1121113"/>
    <lineage>
        <taxon>Bacteria</taxon>
        <taxon>Pseudomonadati</taxon>
        <taxon>Pseudomonadota</taxon>
        <taxon>Alphaproteobacteria</taxon>
        <taxon>Hyphomicrobiales</taxon>
        <taxon>Rhizobiaceae</taxon>
        <taxon>Rhizobium/Agrobacterium group</taxon>
        <taxon>Pararhizobium</taxon>
    </lineage>
</organism>
<protein>
    <submittedName>
        <fullName evidence="1">DNA-binding MarR family transcriptional regulator</fullName>
    </submittedName>
</protein>
<gene>
    <name evidence="1" type="ORF">QO002_002709</name>
</gene>
<keyword evidence="2" id="KW-1185">Reference proteome</keyword>
<dbReference type="EMBL" id="JAUSVF010000001">
    <property type="protein sequence ID" value="MDQ0320571.1"/>
    <property type="molecule type" value="Genomic_DNA"/>
</dbReference>
<dbReference type="Proteomes" id="UP001230207">
    <property type="component" value="Unassembled WGS sequence"/>
</dbReference>
<reference evidence="1 2" key="1">
    <citation type="submission" date="2023-07" db="EMBL/GenBank/DDBJ databases">
        <title>Genomic Encyclopedia of Type Strains, Phase IV (KMG-IV): sequencing the most valuable type-strain genomes for metagenomic binning, comparative biology and taxonomic classification.</title>
        <authorList>
            <person name="Goeker M."/>
        </authorList>
    </citation>
    <scope>NUCLEOTIDE SEQUENCE [LARGE SCALE GENOMIC DNA]</scope>
    <source>
        <strain evidence="1 2">DSM 1112</strain>
    </source>
</reference>
<name>A0ABU0BSF1_9HYPH</name>
<comment type="caution">
    <text evidence="1">The sequence shown here is derived from an EMBL/GenBank/DDBJ whole genome shotgun (WGS) entry which is preliminary data.</text>
</comment>
<sequence>MAHPAYFPVLQQCARHLVGLYDHFPRVARLVSSQQKWLLSQAAYALHLERDPKDPLSGITASRLLDIMVKFGAASRNTATAFLAEMLAYKLIRDVPGNTNRRSRPLEPTEVSVDAMEKWFRGQMHSLDLLDEGTRVAQLDADPTIFNRAQPIAAKRLIEDMVWRDPAPCIASFVWTENGGLLLDDFMSRITTTGTREHPYRADALNFSELSIHYGLSRTHIRRLFARAEANGWIGREERTGRKRQIWVSEAFVETYMAWQAIKLCALDQAFLIAIDQTSRQRPAKRLFQLVEPAN</sequence>